<accession>A0A1X0QBD7</accession>
<dbReference type="VEuPathDB" id="MicrosporidiaDB:A0H76_371"/>
<comment type="caution">
    <text evidence="1">The sequence shown here is derived from an EMBL/GenBank/DDBJ whole genome shotgun (WGS) entry which is preliminary data.</text>
</comment>
<dbReference type="Proteomes" id="UP000192501">
    <property type="component" value="Unassembled WGS sequence"/>
</dbReference>
<name>A0A1X0QBD7_9MICR</name>
<proteinExistence type="predicted"/>
<organism evidence="1 2">
    <name type="scientific">Hepatospora eriocheir</name>
    <dbReference type="NCBI Taxonomy" id="1081669"/>
    <lineage>
        <taxon>Eukaryota</taxon>
        <taxon>Fungi</taxon>
        <taxon>Fungi incertae sedis</taxon>
        <taxon>Microsporidia</taxon>
        <taxon>Hepatosporidae</taxon>
        <taxon>Hepatospora</taxon>
    </lineage>
</organism>
<dbReference type="VEuPathDB" id="MicrosporidiaDB:HERIO_1184"/>
<protein>
    <submittedName>
        <fullName evidence="1">Uncharacterized protein</fullName>
    </submittedName>
</protein>
<dbReference type="EMBL" id="LTAI01001056">
    <property type="protein sequence ID" value="ORD97109.1"/>
    <property type="molecule type" value="Genomic_DNA"/>
</dbReference>
<dbReference type="AlphaFoldDB" id="A0A1X0QBD7"/>
<sequence>MKYSNLKTIKIIFILAKSLKFFNELFLMKDEEELLIDILNEFIENNLNEDSFIYGRLIARNKSINFSENLLKHKEELKAFIENNKHKLDKPKYDW</sequence>
<gene>
    <name evidence="1" type="ORF">A0H76_371</name>
</gene>
<evidence type="ECO:0000313" key="1">
    <source>
        <dbReference type="EMBL" id="ORD97109.1"/>
    </source>
</evidence>
<reference evidence="1 2" key="1">
    <citation type="journal article" date="2017" name="Environ. Microbiol.">
        <title>Decay of the glycolytic pathway and adaptation to intranuclear parasitism within Enterocytozoonidae microsporidia.</title>
        <authorList>
            <person name="Wiredu Boakye D."/>
            <person name="Jaroenlak P."/>
            <person name="Prachumwat A."/>
            <person name="Williams T.A."/>
            <person name="Bateman K.S."/>
            <person name="Itsathitphaisarn O."/>
            <person name="Sritunyalucksana K."/>
            <person name="Paszkiewicz K.H."/>
            <person name="Moore K.A."/>
            <person name="Stentiford G.D."/>
            <person name="Williams B.A."/>
        </authorList>
    </citation>
    <scope>NUCLEOTIDE SEQUENCE [LARGE SCALE GENOMIC DNA]</scope>
    <source>
        <strain evidence="2">canceri</strain>
    </source>
</reference>
<evidence type="ECO:0000313" key="2">
    <source>
        <dbReference type="Proteomes" id="UP000192501"/>
    </source>
</evidence>